<accession>A0A433Q743</accession>
<dbReference type="AlphaFoldDB" id="A0A433Q743"/>
<keyword evidence="3" id="KW-1185">Reference proteome</keyword>
<sequence length="315" mass="35941">MICPRTQSTTLSPTLPPITCARSHYPLHDRGRARLRGGLPAHFHREEPHPRDQACVGRASARPVDVECCLDILLKMMQHLQKGDEHPRSEPVEIDEKTEVEDQDEVVKKRREDEEEAVKLIDTAFLVTISLLSCTDRGIRNKVLNNCIPAFFSWEVKRASYVVIVDGMEKPNRRGIWCKSDIPVCIPFGQMVWDRSCQIFALPATNLLRLEVYGIFARLFDYYFGYVDDDDTRKGVETVAVTLNVGMDLRYEEKFFEIVQSGLKSSDSLARKYSVYILKRVIDYTQKNLASTQGASWTKQVSIVSLLTTVIVKPE</sequence>
<evidence type="ECO:0000313" key="3">
    <source>
        <dbReference type="Proteomes" id="UP000274822"/>
    </source>
</evidence>
<dbReference type="Proteomes" id="UP000274822">
    <property type="component" value="Unassembled WGS sequence"/>
</dbReference>
<feature type="region of interest" description="Disordered" evidence="1">
    <location>
        <begin position="81"/>
        <end position="109"/>
    </location>
</feature>
<protein>
    <submittedName>
        <fullName evidence="2">Uncharacterized protein</fullName>
    </submittedName>
</protein>
<evidence type="ECO:0000313" key="2">
    <source>
        <dbReference type="EMBL" id="RUS25590.1"/>
    </source>
</evidence>
<reference evidence="2 3" key="1">
    <citation type="journal article" date="2018" name="New Phytol.">
        <title>Phylogenomics of Endogonaceae and evolution of mycorrhizas within Mucoromycota.</title>
        <authorList>
            <person name="Chang Y."/>
            <person name="Desiro A."/>
            <person name="Na H."/>
            <person name="Sandor L."/>
            <person name="Lipzen A."/>
            <person name="Clum A."/>
            <person name="Barry K."/>
            <person name="Grigoriev I.V."/>
            <person name="Martin F.M."/>
            <person name="Stajich J.E."/>
            <person name="Smith M.E."/>
            <person name="Bonito G."/>
            <person name="Spatafora J.W."/>
        </authorList>
    </citation>
    <scope>NUCLEOTIDE SEQUENCE [LARGE SCALE GENOMIC DNA]</scope>
    <source>
        <strain evidence="2 3">AD002</strain>
    </source>
</reference>
<organism evidence="2 3">
    <name type="scientific">Jimgerdemannia flammicorona</name>
    <dbReference type="NCBI Taxonomy" id="994334"/>
    <lineage>
        <taxon>Eukaryota</taxon>
        <taxon>Fungi</taxon>
        <taxon>Fungi incertae sedis</taxon>
        <taxon>Mucoromycota</taxon>
        <taxon>Mucoromycotina</taxon>
        <taxon>Endogonomycetes</taxon>
        <taxon>Endogonales</taxon>
        <taxon>Endogonaceae</taxon>
        <taxon>Jimgerdemannia</taxon>
    </lineage>
</organism>
<gene>
    <name evidence="2" type="ORF">BC938DRAFT_471927</name>
</gene>
<comment type="caution">
    <text evidence="2">The sequence shown here is derived from an EMBL/GenBank/DDBJ whole genome shotgun (WGS) entry which is preliminary data.</text>
</comment>
<name>A0A433Q743_9FUNG</name>
<feature type="compositionally biased region" description="Basic and acidic residues" evidence="1">
    <location>
        <begin position="81"/>
        <end position="97"/>
    </location>
</feature>
<proteinExistence type="predicted"/>
<evidence type="ECO:0000256" key="1">
    <source>
        <dbReference type="SAM" id="MobiDB-lite"/>
    </source>
</evidence>
<dbReference type="EMBL" id="RBNJ01012581">
    <property type="protein sequence ID" value="RUS25590.1"/>
    <property type="molecule type" value="Genomic_DNA"/>
</dbReference>